<evidence type="ECO:0000259" key="1">
    <source>
        <dbReference type="Pfam" id="PF18701"/>
    </source>
</evidence>
<dbReference type="InterPro" id="IPR036397">
    <property type="entry name" value="RNaseH_sf"/>
</dbReference>
<sequence length="203" mass="23827">MQPHVLKTFVSNRAAKIQSLCSNSQWRNVSSEGNPADVLSRGADDRYLRDNDLWWQGPEFLLHDSGESRIWVLGLRSPNFGGLWEAGVKSFKYHLKCTIGLYKVTIEEFNTIIIQIEGILNSRPLNPLSSDINEYEVLTPSHFLIGRPVTAIPEQEIINISDNKLSRWQQLTKFTQIIWRKWQREYLNHLQQRYKWQLKKYNL</sequence>
<dbReference type="AlphaFoldDB" id="A0A4Y2LQM3"/>
<feature type="domain" description="DUF5641" evidence="1">
    <location>
        <begin position="166"/>
        <end position="202"/>
    </location>
</feature>
<comment type="caution">
    <text evidence="2">The sequence shown here is derived from an EMBL/GenBank/DDBJ whole genome shotgun (WGS) entry which is preliminary data.</text>
</comment>
<proteinExistence type="predicted"/>
<name>A0A4Y2LQM3_ARAVE</name>
<evidence type="ECO:0000313" key="2">
    <source>
        <dbReference type="EMBL" id="GBN17071.1"/>
    </source>
</evidence>
<dbReference type="Pfam" id="PF18701">
    <property type="entry name" value="DUF5641"/>
    <property type="match status" value="1"/>
</dbReference>
<dbReference type="InterPro" id="IPR040676">
    <property type="entry name" value="DUF5641"/>
</dbReference>
<dbReference type="PANTHER" id="PTHR47331">
    <property type="entry name" value="PHD-TYPE DOMAIN-CONTAINING PROTEIN"/>
    <property type="match status" value="1"/>
</dbReference>
<dbReference type="EMBL" id="BGPR01006219">
    <property type="protein sequence ID" value="GBN17071.1"/>
    <property type="molecule type" value="Genomic_DNA"/>
</dbReference>
<keyword evidence="3" id="KW-1185">Reference proteome</keyword>
<dbReference type="OrthoDB" id="6428721at2759"/>
<evidence type="ECO:0000313" key="3">
    <source>
        <dbReference type="Proteomes" id="UP000499080"/>
    </source>
</evidence>
<dbReference type="GO" id="GO:0003676">
    <property type="term" value="F:nucleic acid binding"/>
    <property type="evidence" value="ECO:0007669"/>
    <property type="project" value="InterPro"/>
</dbReference>
<dbReference type="Proteomes" id="UP000499080">
    <property type="component" value="Unassembled WGS sequence"/>
</dbReference>
<gene>
    <name evidence="2" type="ORF">AVEN_153818_1</name>
</gene>
<organism evidence="2 3">
    <name type="scientific">Araneus ventricosus</name>
    <name type="common">Orbweaver spider</name>
    <name type="synonym">Epeira ventricosa</name>
    <dbReference type="NCBI Taxonomy" id="182803"/>
    <lineage>
        <taxon>Eukaryota</taxon>
        <taxon>Metazoa</taxon>
        <taxon>Ecdysozoa</taxon>
        <taxon>Arthropoda</taxon>
        <taxon>Chelicerata</taxon>
        <taxon>Arachnida</taxon>
        <taxon>Araneae</taxon>
        <taxon>Araneomorphae</taxon>
        <taxon>Entelegynae</taxon>
        <taxon>Araneoidea</taxon>
        <taxon>Araneidae</taxon>
        <taxon>Araneus</taxon>
    </lineage>
</organism>
<reference evidence="2 3" key="1">
    <citation type="journal article" date="2019" name="Sci. Rep.">
        <title>Orb-weaving spider Araneus ventricosus genome elucidates the spidroin gene catalogue.</title>
        <authorList>
            <person name="Kono N."/>
            <person name="Nakamura H."/>
            <person name="Ohtoshi R."/>
            <person name="Moran D.A.P."/>
            <person name="Shinohara A."/>
            <person name="Yoshida Y."/>
            <person name="Fujiwara M."/>
            <person name="Mori M."/>
            <person name="Tomita M."/>
            <person name="Arakawa K."/>
        </authorList>
    </citation>
    <scope>NUCLEOTIDE SEQUENCE [LARGE SCALE GENOMIC DNA]</scope>
</reference>
<protein>
    <recommendedName>
        <fullName evidence="1">DUF5641 domain-containing protein</fullName>
    </recommendedName>
</protein>
<dbReference type="Gene3D" id="3.30.420.10">
    <property type="entry name" value="Ribonuclease H-like superfamily/Ribonuclease H"/>
    <property type="match status" value="1"/>
</dbReference>
<accession>A0A4Y2LQM3</accession>